<protein>
    <submittedName>
        <fullName evidence="1">Deacetylase</fullName>
    </submittedName>
</protein>
<dbReference type="EMBL" id="JAWZZT010002004">
    <property type="protein sequence ID" value="MDX7019383.1"/>
    <property type="molecule type" value="Genomic_DNA"/>
</dbReference>
<dbReference type="InterPro" id="IPR011330">
    <property type="entry name" value="Glyco_hydro/deAcase_b/a-brl"/>
</dbReference>
<evidence type="ECO:0000313" key="2">
    <source>
        <dbReference type="Proteomes" id="UP001279012"/>
    </source>
</evidence>
<proteinExistence type="predicted"/>
<comment type="caution">
    <text evidence="1">The sequence shown here is derived from an EMBL/GenBank/DDBJ whole genome shotgun (WGS) entry which is preliminary data.</text>
</comment>
<dbReference type="Proteomes" id="UP001279012">
    <property type="component" value="Unassembled WGS sequence"/>
</dbReference>
<sequence>MHLHAWNSPPEHDLTGDDWRWQPYLIEFSDEVMREKVLFMTRLLEETFQTKMLSHRAGRWTFDSRYAQLLIELGYQVD</sequence>
<evidence type="ECO:0000313" key="1">
    <source>
        <dbReference type="EMBL" id="MDX7019383.1"/>
    </source>
</evidence>
<organism evidence="1 2">
    <name type="scientific">Klebsiella aerogenes</name>
    <name type="common">Enterobacter aerogenes</name>
    <dbReference type="NCBI Taxonomy" id="548"/>
    <lineage>
        <taxon>Bacteria</taxon>
        <taxon>Pseudomonadati</taxon>
        <taxon>Pseudomonadota</taxon>
        <taxon>Gammaproteobacteria</taxon>
        <taxon>Enterobacterales</taxon>
        <taxon>Enterobacteriaceae</taxon>
        <taxon>Klebsiella/Raoultella group</taxon>
        <taxon>Klebsiella</taxon>
    </lineage>
</organism>
<dbReference type="SUPFAM" id="SSF88713">
    <property type="entry name" value="Glycoside hydrolase/deacetylase"/>
    <property type="match status" value="1"/>
</dbReference>
<gene>
    <name evidence="1" type="ORF">SJ059_33710</name>
</gene>
<dbReference type="Gene3D" id="3.20.20.370">
    <property type="entry name" value="Glycoside hydrolase/deacetylase"/>
    <property type="match status" value="1"/>
</dbReference>
<name>A0AAW9EEJ6_KLEAE</name>
<reference evidence="1" key="1">
    <citation type="submission" date="2023-11" db="EMBL/GenBank/DDBJ databases">
        <title>Detection of rare carbapenemases in Enterobacterales - comparison of two colorimetric and two CIM-based carbapenemase assays.</title>
        <authorList>
            <person name="Schaffarczyk L."/>
            <person name="Noster J."/>
            <person name="Stelzer Y."/>
            <person name="Sattler J."/>
            <person name="Gatermann S."/>
            <person name="Hamprecht A."/>
        </authorList>
    </citation>
    <scope>NUCLEOTIDE SEQUENCE</scope>
    <source>
        <strain evidence="1">CIM-Cont-037</strain>
    </source>
</reference>
<dbReference type="AlphaFoldDB" id="A0AAW9EEJ6"/>
<feature type="non-terminal residue" evidence="1">
    <location>
        <position position="1"/>
    </location>
</feature>
<feature type="non-terminal residue" evidence="1">
    <location>
        <position position="78"/>
    </location>
</feature>
<accession>A0AAW9EEJ6</accession>
<dbReference type="GO" id="GO:0005975">
    <property type="term" value="P:carbohydrate metabolic process"/>
    <property type="evidence" value="ECO:0007669"/>
    <property type="project" value="InterPro"/>
</dbReference>